<evidence type="ECO:0000313" key="7">
    <source>
        <dbReference type="Ensembl" id="ENSNMLP00000042946.1"/>
    </source>
</evidence>
<evidence type="ECO:0000256" key="1">
    <source>
        <dbReference type="ARBA" id="ARBA00007824"/>
    </source>
</evidence>
<dbReference type="Ensembl" id="ENSNMLT00000047688.1">
    <property type="protein sequence ID" value="ENSNMLP00000042946.1"/>
    <property type="gene ID" value="ENSNMLG00000026133.1"/>
</dbReference>
<comment type="similarity">
    <text evidence="1">Belongs to the H-rev107 family.</text>
</comment>
<reference evidence="7" key="2">
    <citation type="submission" date="2025-09" db="UniProtKB">
        <authorList>
            <consortium name="Ensembl"/>
        </authorList>
    </citation>
    <scope>IDENTIFICATION</scope>
</reference>
<keyword evidence="5" id="KW-1133">Transmembrane helix</keyword>
<dbReference type="InterPro" id="IPR007053">
    <property type="entry name" value="LRAT_dom"/>
</dbReference>
<dbReference type="GO" id="GO:0005737">
    <property type="term" value="C:cytoplasm"/>
    <property type="evidence" value="ECO:0007669"/>
    <property type="project" value="TreeGrafter"/>
</dbReference>
<dbReference type="Pfam" id="PF04970">
    <property type="entry name" value="LRAT"/>
    <property type="match status" value="1"/>
</dbReference>
<dbReference type="GO" id="GO:0016410">
    <property type="term" value="F:N-acyltransferase activity"/>
    <property type="evidence" value="ECO:0007669"/>
    <property type="project" value="TreeGrafter"/>
</dbReference>
<dbReference type="PANTHER" id="PTHR13943:SF31">
    <property type="entry name" value="PHOSPHOLIPASE A AND ACYLTRANSFERASE 3"/>
    <property type="match status" value="1"/>
</dbReference>
<dbReference type="Proteomes" id="UP000694523">
    <property type="component" value="Unplaced"/>
</dbReference>
<dbReference type="InterPro" id="IPR051496">
    <property type="entry name" value="H-rev107_PLA/AT"/>
</dbReference>
<feature type="domain" description="LRAT" evidence="6">
    <location>
        <begin position="15"/>
        <end position="134"/>
    </location>
</feature>
<evidence type="ECO:0000256" key="5">
    <source>
        <dbReference type="SAM" id="Phobius"/>
    </source>
</evidence>
<keyword evidence="2" id="KW-0808">Transferase</keyword>
<keyword evidence="3" id="KW-0378">Hydrolase</keyword>
<evidence type="ECO:0000259" key="6">
    <source>
        <dbReference type="PROSITE" id="PS51934"/>
    </source>
</evidence>
<name>A0A8C6WZ96_9GOBI</name>
<keyword evidence="4" id="KW-0443">Lipid metabolism</keyword>
<evidence type="ECO:0000256" key="4">
    <source>
        <dbReference type="ARBA" id="ARBA00023098"/>
    </source>
</evidence>
<protein>
    <recommendedName>
        <fullName evidence="6">LRAT domain-containing protein</fullName>
    </recommendedName>
</protein>
<keyword evidence="5" id="KW-0812">Transmembrane</keyword>
<sequence>MAPTLFDVNPKPGDLIAIHRGVYKHWAIYVGQNEVVHLIPPTHEDGDSLGLVDLVRYLDSNSAEVKCDKIWDVAGPHHCRVNNQLDYKYSPRSRHAIVRDARALVGRCLPYSVAGYNCEHFVTDLRYGKPQSRQVKDAAIVGGAAVAGVAMVALGAALFASLLKHENDDDDD</sequence>
<proteinExistence type="inferred from homology"/>
<keyword evidence="5" id="KW-0472">Membrane</keyword>
<dbReference type="Gene3D" id="3.90.1720.10">
    <property type="entry name" value="endopeptidase domain like (from Nostoc punctiforme)"/>
    <property type="match status" value="1"/>
</dbReference>
<dbReference type="PROSITE" id="PS51934">
    <property type="entry name" value="LRAT"/>
    <property type="match status" value="1"/>
</dbReference>
<dbReference type="GO" id="GO:0070292">
    <property type="term" value="P:N-acylphosphatidylethanolamine metabolic process"/>
    <property type="evidence" value="ECO:0007669"/>
    <property type="project" value="TreeGrafter"/>
</dbReference>
<reference evidence="7" key="1">
    <citation type="submission" date="2025-08" db="UniProtKB">
        <authorList>
            <consortium name="Ensembl"/>
        </authorList>
    </citation>
    <scope>IDENTIFICATION</scope>
</reference>
<organism evidence="7 8">
    <name type="scientific">Neogobius melanostomus</name>
    <name type="common">round goby</name>
    <dbReference type="NCBI Taxonomy" id="47308"/>
    <lineage>
        <taxon>Eukaryota</taxon>
        <taxon>Metazoa</taxon>
        <taxon>Chordata</taxon>
        <taxon>Craniata</taxon>
        <taxon>Vertebrata</taxon>
        <taxon>Euteleostomi</taxon>
        <taxon>Actinopterygii</taxon>
        <taxon>Neopterygii</taxon>
        <taxon>Teleostei</taxon>
        <taxon>Neoteleostei</taxon>
        <taxon>Acanthomorphata</taxon>
        <taxon>Gobiaria</taxon>
        <taxon>Gobiiformes</taxon>
        <taxon>Gobioidei</taxon>
        <taxon>Gobiidae</taxon>
        <taxon>Benthophilinae</taxon>
        <taxon>Neogobiini</taxon>
        <taxon>Neogobius</taxon>
    </lineage>
</organism>
<feature type="transmembrane region" description="Helical" evidence="5">
    <location>
        <begin position="138"/>
        <end position="163"/>
    </location>
</feature>
<dbReference type="GO" id="GO:0004623">
    <property type="term" value="F:phospholipase A2 activity"/>
    <property type="evidence" value="ECO:0007669"/>
    <property type="project" value="TreeGrafter"/>
</dbReference>
<accession>A0A8C6WZ96</accession>
<evidence type="ECO:0000313" key="8">
    <source>
        <dbReference type="Proteomes" id="UP000694523"/>
    </source>
</evidence>
<evidence type="ECO:0000256" key="3">
    <source>
        <dbReference type="ARBA" id="ARBA00022801"/>
    </source>
</evidence>
<dbReference type="AlphaFoldDB" id="A0A8C6WZ96"/>
<evidence type="ECO:0000256" key="2">
    <source>
        <dbReference type="ARBA" id="ARBA00022679"/>
    </source>
</evidence>
<dbReference type="PANTHER" id="PTHR13943">
    <property type="entry name" value="HRAS-LIKE SUPPRESSOR - RELATED"/>
    <property type="match status" value="1"/>
</dbReference>
<dbReference type="GO" id="GO:0008970">
    <property type="term" value="F:phospholipase A1 activity"/>
    <property type="evidence" value="ECO:0007669"/>
    <property type="project" value="TreeGrafter"/>
</dbReference>
<keyword evidence="8" id="KW-1185">Reference proteome</keyword>